<dbReference type="Gene3D" id="1.20.5.4130">
    <property type="match status" value="1"/>
</dbReference>
<feature type="domain" description="Disease resistance protein winged helix" evidence="7">
    <location>
        <begin position="404"/>
        <end position="474"/>
    </location>
</feature>
<dbReference type="PANTHER" id="PTHR36766:SF59">
    <property type="entry name" value="DISEASE RESISTANCE PROTEIN RGA2-LIKE"/>
    <property type="match status" value="1"/>
</dbReference>
<dbReference type="InterPro" id="IPR027417">
    <property type="entry name" value="P-loop_NTPase"/>
</dbReference>
<evidence type="ECO:0000313" key="8">
    <source>
        <dbReference type="EMBL" id="PON93743.1"/>
    </source>
</evidence>
<evidence type="ECO:0000259" key="5">
    <source>
        <dbReference type="Pfam" id="PF00931"/>
    </source>
</evidence>
<dbReference type="InterPro" id="IPR036388">
    <property type="entry name" value="WH-like_DNA-bd_sf"/>
</dbReference>
<dbReference type="Proteomes" id="UP000237000">
    <property type="component" value="Unassembled WGS sequence"/>
</dbReference>
<proteinExistence type="predicted"/>
<dbReference type="Pfam" id="PF00931">
    <property type="entry name" value="NB-ARC"/>
    <property type="match status" value="1"/>
</dbReference>
<evidence type="ECO:0000259" key="6">
    <source>
        <dbReference type="Pfam" id="PF18052"/>
    </source>
</evidence>
<dbReference type="InterPro" id="IPR058922">
    <property type="entry name" value="WHD_DRP"/>
</dbReference>
<dbReference type="PANTHER" id="PTHR36766">
    <property type="entry name" value="PLANT BROAD-SPECTRUM MILDEW RESISTANCE PROTEIN RPW8"/>
    <property type="match status" value="1"/>
</dbReference>
<dbReference type="Pfam" id="PF23559">
    <property type="entry name" value="WHD_DRP"/>
    <property type="match status" value="1"/>
</dbReference>
<keyword evidence="4" id="KW-0067">ATP-binding</keyword>
<dbReference type="InterPro" id="IPR041118">
    <property type="entry name" value="Rx_N"/>
</dbReference>
<dbReference type="InParanoid" id="A0A2P5F7H2"/>
<evidence type="ECO:0000256" key="3">
    <source>
        <dbReference type="ARBA" id="ARBA00022821"/>
    </source>
</evidence>
<evidence type="ECO:0000256" key="1">
    <source>
        <dbReference type="ARBA" id="ARBA00022737"/>
    </source>
</evidence>
<dbReference type="Gene3D" id="3.40.50.300">
    <property type="entry name" value="P-loop containing nucleotide triphosphate hydrolases"/>
    <property type="match status" value="1"/>
</dbReference>
<protein>
    <submittedName>
        <fullName evidence="8">NB-ARC domain containing protein</fullName>
    </submittedName>
</protein>
<keyword evidence="1" id="KW-0677">Repeat</keyword>
<gene>
    <name evidence="8" type="ORF">TorRG33x02_104460</name>
</gene>
<dbReference type="Gene3D" id="1.10.8.430">
    <property type="entry name" value="Helical domain of apoptotic protease-activating factors"/>
    <property type="match status" value="1"/>
</dbReference>
<evidence type="ECO:0000256" key="4">
    <source>
        <dbReference type="ARBA" id="ARBA00022840"/>
    </source>
</evidence>
<dbReference type="InterPro" id="IPR042197">
    <property type="entry name" value="Apaf_helical"/>
</dbReference>
<dbReference type="AlphaFoldDB" id="A0A2P5F7H2"/>
<accession>A0A2P5F7H2</accession>
<organism evidence="8 9">
    <name type="scientific">Trema orientale</name>
    <name type="common">Charcoal tree</name>
    <name type="synonym">Celtis orientalis</name>
    <dbReference type="NCBI Taxonomy" id="63057"/>
    <lineage>
        <taxon>Eukaryota</taxon>
        <taxon>Viridiplantae</taxon>
        <taxon>Streptophyta</taxon>
        <taxon>Embryophyta</taxon>
        <taxon>Tracheophyta</taxon>
        <taxon>Spermatophyta</taxon>
        <taxon>Magnoliopsida</taxon>
        <taxon>eudicotyledons</taxon>
        <taxon>Gunneridae</taxon>
        <taxon>Pentapetalae</taxon>
        <taxon>rosids</taxon>
        <taxon>fabids</taxon>
        <taxon>Rosales</taxon>
        <taxon>Cannabaceae</taxon>
        <taxon>Trema</taxon>
    </lineage>
</organism>
<dbReference type="Pfam" id="PF18052">
    <property type="entry name" value="Rx_N"/>
    <property type="match status" value="1"/>
</dbReference>
<dbReference type="SUPFAM" id="SSF52540">
    <property type="entry name" value="P-loop containing nucleoside triphosphate hydrolases"/>
    <property type="match status" value="1"/>
</dbReference>
<feature type="domain" description="NB-ARC" evidence="5">
    <location>
        <begin position="146"/>
        <end position="319"/>
    </location>
</feature>
<dbReference type="GO" id="GO:0005524">
    <property type="term" value="F:ATP binding"/>
    <property type="evidence" value="ECO:0007669"/>
    <property type="project" value="UniProtKB-KW"/>
</dbReference>
<keyword evidence="3" id="KW-0611">Plant defense</keyword>
<dbReference type="EMBL" id="JXTC01000056">
    <property type="protein sequence ID" value="PON93743.1"/>
    <property type="molecule type" value="Genomic_DNA"/>
</dbReference>
<feature type="domain" description="Disease resistance N-terminal" evidence="6">
    <location>
        <begin position="9"/>
        <end position="86"/>
    </location>
</feature>
<dbReference type="GO" id="GO:0006952">
    <property type="term" value="P:defense response"/>
    <property type="evidence" value="ECO:0007669"/>
    <property type="project" value="UniProtKB-KW"/>
</dbReference>
<dbReference type="FunFam" id="3.40.50.300:FF:001091">
    <property type="entry name" value="Probable disease resistance protein At1g61300"/>
    <property type="match status" value="1"/>
</dbReference>
<name>A0A2P5F7H2_TREOI</name>
<evidence type="ECO:0000313" key="9">
    <source>
        <dbReference type="Proteomes" id="UP000237000"/>
    </source>
</evidence>
<evidence type="ECO:0000256" key="2">
    <source>
        <dbReference type="ARBA" id="ARBA00022741"/>
    </source>
</evidence>
<evidence type="ECO:0000259" key="7">
    <source>
        <dbReference type="Pfam" id="PF23559"/>
    </source>
</evidence>
<dbReference type="PRINTS" id="PR00364">
    <property type="entry name" value="DISEASERSIST"/>
</dbReference>
<dbReference type="OrthoDB" id="1166042at2759"/>
<sequence length="474" mass="54466">MAQIVLSSVIQVVIDYLASPIIEKFSNMWDLRGNIRKLQQNLPKVRALLKDAEQQEVTNTAVRIWLSKLKAIANDAEILLVDFTINDKLIYLRHAEKVKDMLQMLEEITNEGLRLNLKEASMAHYGDLGTRETSSFVVESEVYGREEDKEEIIKLLLSCETARGEVSCISVIGIGGIGKTTFAQLVYNDQQVTQHFDVKVWVFVSNLLDAKNIMISVIESLSKAKRQYLNMDVLHSEVWRLLYKKRYLIVLDDVWSENQEEWEKLKPLFRGGVDGSKILMTTRSGKVALLMNCPTISYYLKGLPEDACWSLFIKRAFRRGEEGKNQTLLPIGKEIVKKCGGIALAAKSLGSLMSFKREESEWWFVRDSELWNLDESQNGILPALRLSYFNLPPALRNCFAFCSIFPRSYEIEKEKLIHLWMVEGLIEYNDNEGSKPGEDIGNDYVNDLLWMSFFQEIKQSGIHHVVTRSYKMHD</sequence>
<dbReference type="Gene3D" id="1.10.10.10">
    <property type="entry name" value="Winged helix-like DNA-binding domain superfamily/Winged helix DNA-binding domain"/>
    <property type="match status" value="1"/>
</dbReference>
<comment type="caution">
    <text evidence="8">The sequence shown here is derived from an EMBL/GenBank/DDBJ whole genome shotgun (WGS) entry which is preliminary data.</text>
</comment>
<keyword evidence="2" id="KW-0547">Nucleotide-binding</keyword>
<dbReference type="InterPro" id="IPR002182">
    <property type="entry name" value="NB-ARC"/>
</dbReference>
<reference evidence="9" key="1">
    <citation type="submission" date="2016-06" db="EMBL/GenBank/DDBJ databases">
        <title>Parallel loss of symbiosis genes in relatives of nitrogen-fixing non-legume Parasponia.</title>
        <authorList>
            <person name="Van Velzen R."/>
            <person name="Holmer R."/>
            <person name="Bu F."/>
            <person name="Rutten L."/>
            <person name="Van Zeijl A."/>
            <person name="Liu W."/>
            <person name="Santuari L."/>
            <person name="Cao Q."/>
            <person name="Sharma T."/>
            <person name="Shen D."/>
            <person name="Roswanjaya Y."/>
            <person name="Wardhani T."/>
            <person name="Kalhor M.S."/>
            <person name="Jansen J."/>
            <person name="Van den Hoogen J."/>
            <person name="Gungor B."/>
            <person name="Hartog M."/>
            <person name="Hontelez J."/>
            <person name="Verver J."/>
            <person name="Yang W.-C."/>
            <person name="Schijlen E."/>
            <person name="Repin R."/>
            <person name="Schilthuizen M."/>
            <person name="Schranz E."/>
            <person name="Heidstra R."/>
            <person name="Miyata K."/>
            <person name="Fedorova E."/>
            <person name="Kohlen W."/>
            <person name="Bisseling T."/>
            <person name="Smit S."/>
            <person name="Geurts R."/>
        </authorList>
    </citation>
    <scope>NUCLEOTIDE SEQUENCE [LARGE SCALE GENOMIC DNA]</scope>
    <source>
        <strain evidence="9">cv. RG33-2</strain>
    </source>
</reference>
<dbReference type="GO" id="GO:0043531">
    <property type="term" value="F:ADP binding"/>
    <property type="evidence" value="ECO:0007669"/>
    <property type="project" value="InterPro"/>
</dbReference>
<keyword evidence="9" id="KW-1185">Reference proteome</keyword>